<proteinExistence type="predicted"/>
<keyword evidence="1" id="KW-0472">Membrane</keyword>
<dbReference type="Proteomes" id="UP000766986">
    <property type="component" value="Unassembled WGS sequence"/>
</dbReference>
<comment type="caution">
    <text evidence="2">The sequence shown here is derived from an EMBL/GenBank/DDBJ whole genome shotgun (WGS) entry which is preliminary data.</text>
</comment>
<reference evidence="2 3" key="1">
    <citation type="journal article" date="2021" name="Sci. Rep.">
        <title>The distribution of antibiotic resistance genes in chicken gut microbiota commensals.</title>
        <authorList>
            <person name="Juricova H."/>
            <person name="Matiasovicova J."/>
            <person name="Kubasova T."/>
            <person name="Cejkova D."/>
            <person name="Rychlik I."/>
        </authorList>
    </citation>
    <scope>NUCLEOTIDE SEQUENCE [LARGE SCALE GENOMIC DNA]</scope>
    <source>
        <strain evidence="2 3">An772</strain>
    </source>
</reference>
<keyword evidence="1" id="KW-0812">Transmembrane</keyword>
<keyword evidence="3" id="KW-1185">Reference proteome</keyword>
<organism evidence="2 3">
    <name type="scientific">Mediterranea massiliensis</name>
    <dbReference type="NCBI Taxonomy" id="1841865"/>
    <lineage>
        <taxon>Bacteria</taxon>
        <taxon>Pseudomonadati</taxon>
        <taxon>Bacteroidota</taxon>
        <taxon>Bacteroidia</taxon>
        <taxon>Bacteroidales</taxon>
        <taxon>Bacteroidaceae</taxon>
        <taxon>Mediterranea</taxon>
    </lineage>
</organism>
<sequence length="184" mass="22043">MKTKLKYPIFSFSTKGNMIYVFHTEKLYTTTDTELLKKRKNYIVVDATGTKYVETGAHKVKWQGIFGYFTGMLGRVISIEYKYEDKPEPFPLQKLQELITERYPKTRWFKEECWESVDEFRQAIFACKTFEEVADILMPRPQTAGERIKKWFRPTRKELKFRIGFIVFLMLYLLACYWIFGLES</sequence>
<protein>
    <submittedName>
        <fullName evidence="2">Uncharacterized protein</fullName>
    </submittedName>
</protein>
<feature type="transmembrane region" description="Helical" evidence="1">
    <location>
        <begin position="159"/>
        <end position="180"/>
    </location>
</feature>
<accession>A0ABS2E0B6</accession>
<dbReference type="RefSeq" id="WP_117616254.1">
    <property type="nucleotide sequence ID" value="NZ_JACLYZ010000014.1"/>
</dbReference>
<evidence type="ECO:0000313" key="2">
    <source>
        <dbReference type="EMBL" id="MBM6735100.1"/>
    </source>
</evidence>
<keyword evidence="1" id="KW-1133">Transmembrane helix</keyword>
<name>A0ABS2E0B6_9BACT</name>
<evidence type="ECO:0000313" key="3">
    <source>
        <dbReference type="Proteomes" id="UP000766986"/>
    </source>
</evidence>
<evidence type="ECO:0000256" key="1">
    <source>
        <dbReference type="SAM" id="Phobius"/>
    </source>
</evidence>
<dbReference type="EMBL" id="JACLYZ010000014">
    <property type="protein sequence ID" value="MBM6735100.1"/>
    <property type="molecule type" value="Genomic_DNA"/>
</dbReference>
<gene>
    <name evidence="2" type="ORF">H7U35_07685</name>
</gene>